<proteinExistence type="predicted"/>
<dbReference type="AlphaFoldDB" id="A0A671XZS1"/>
<evidence type="ECO:0000259" key="3">
    <source>
        <dbReference type="Pfam" id="PF00350"/>
    </source>
</evidence>
<evidence type="ECO:0000313" key="4">
    <source>
        <dbReference type="Ensembl" id="ENSSAUP00010056415.1"/>
    </source>
</evidence>
<evidence type="ECO:0000256" key="1">
    <source>
        <dbReference type="SAM" id="Coils"/>
    </source>
</evidence>
<dbReference type="InterPro" id="IPR045063">
    <property type="entry name" value="Dynamin_N"/>
</dbReference>
<feature type="compositionally biased region" description="Basic and acidic residues" evidence="2">
    <location>
        <begin position="21"/>
        <end position="37"/>
    </location>
</feature>
<evidence type="ECO:0000256" key="2">
    <source>
        <dbReference type="SAM" id="MobiDB-lite"/>
    </source>
</evidence>
<evidence type="ECO:0000313" key="5">
    <source>
        <dbReference type="Proteomes" id="UP000472265"/>
    </source>
</evidence>
<feature type="compositionally biased region" description="Polar residues" evidence="2">
    <location>
        <begin position="38"/>
        <end position="52"/>
    </location>
</feature>
<dbReference type="InterPro" id="IPR053082">
    <property type="entry name" value="Nuclear_GTPase_SLIP-GC"/>
</dbReference>
<dbReference type="Proteomes" id="UP000472265">
    <property type="component" value="Chromosome 23"/>
</dbReference>
<feature type="domain" description="Dynamin N-terminal" evidence="3">
    <location>
        <begin position="104"/>
        <end position="311"/>
    </location>
</feature>
<reference evidence="4" key="3">
    <citation type="submission" date="2025-09" db="UniProtKB">
        <authorList>
            <consortium name="Ensembl"/>
        </authorList>
    </citation>
    <scope>IDENTIFICATION</scope>
</reference>
<dbReference type="GO" id="GO:0003924">
    <property type="term" value="F:GTPase activity"/>
    <property type="evidence" value="ECO:0007669"/>
    <property type="project" value="TreeGrafter"/>
</dbReference>
<protein>
    <submittedName>
        <fullName evidence="4">Nuclear GTPase SLIP-GC-like</fullName>
    </submittedName>
</protein>
<accession>A0A671XZS1</accession>
<dbReference type="PANTHER" id="PTHR47308:SF1">
    <property type="entry name" value="NUCLEAR GTPASE SLIP-GC"/>
    <property type="match status" value="1"/>
</dbReference>
<feature type="region of interest" description="Disordered" evidence="2">
    <location>
        <begin position="1"/>
        <end position="52"/>
    </location>
</feature>
<dbReference type="GeneTree" id="ENSGT00390000007091"/>
<gene>
    <name evidence="4" type="primary">LOC115574915</name>
</gene>
<dbReference type="Ensembl" id="ENSSAUT00010059265.1">
    <property type="protein sequence ID" value="ENSSAUP00010056415.1"/>
    <property type="gene ID" value="ENSSAUG00010023155.1"/>
</dbReference>
<keyword evidence="5" id="KW-1185">Reference proteome</keyword>
<feature type="coiled-coil region" evidence="1">
    <location>
        <begin position="448"/>
        <end position="479"/>
    </location>
</feature>
<dbReference type="InterPro" id="IPR027417">
    <property type="entry name" value="P-loop_NTPase"/>
</dbReference>
<reference evidence="4" key="1">
    <citation type="submission" date="2021-04" db="EMBL/GenBank/DDBJ databases">
        <authorList>
            <consortium name="Wellcome Sanger Institute Data Sharing"/>
        </authorList>
    </citation>
    <scope>NUCLEOTIDE SEQUENCE [LARGE SCALE GENOMIC DNA]</scope>
</reference>
<dbReference type="SUPFAM" id="SSF52540">
    <property type="entry name" value="P-loop containing nucleoside triphosphate hydrolases"/>
    <property type="match status" value="1"/>
</dbReference>
<name>A0A671XZS1_SPAAU</name>
<organism evidence="4 5">
    <name type="scientific">Sparus aurata</name>
    <name type="common">Gilthead sea bream</name>
    <dbReference type="NCBI Taxonomy" id="8175"/>
    <lineage>
        <taxon>Eukaryota</taxon>
        <taxon>Metazoa</taxon>
        <taxon>Chordata</taxon>
        <taxon>Craniata</taxon>
        <taxon>Vertebrata</taxon>
        <taxon>Euteleostomi</taxon>
        <taxon>Actinopterygii</taxon>
        <taxon>Neopterygii</taxon>
        <taxon>Teleostei</taxon>
        <taxon>Neoteleostei</taxon>
        <taxon>Acanthomorphata</taxon>
        <taxon>Eupercaria</taxon>
        <taxon>Spariformes</taxon>
        <taxon>Sparidae</taxon>
        <taxon>Sparus</taxon>
    </lineage>
</organism>
<reference evidence="4" key="2">
    <citation type="submission" date="2025-08" db="UniProtKB">
        <authorList>
            <consortium name="Ensembl"/>
        </authorList>
    </citation>
    <scope>IDENTIFICATION</scope>
</reference>
<dbReference type="Gene3D" id="3.40.50.300">
    <property type="entry name" value="P-loop containing nucleotide triphosphate hydrolases"/>
    <property type="match status" value="2"/>
</dbReference>
<dbReference type="Pfam" id="PF00350">
    <property type="entry name" value="Dynamin_N"/>
    <property type="match status" value="1"/>
</dbReference>
<sequence length="723" mass="82653">MKIISSNILARPQVLPSTRGTNDKGKRKYDPQDESSKRQSLTTKRQRFTTAQSSSQEQHILCLVKDIMTAVHHKIPKEDKLSTFLKDKIDEKIKDLENDKKELVGVFGKTGAGKSSLINAVTEERNLLPSGSICACTSVMIKVEANMQSEKYEADIEFITKEEWHDEVHTFLGQKTAQEEYDDNDRAIAEKLSALYGDEWRNKSSEELMDDKYFEEIEFLCSKKTLTCGSAKELSEKYVRYTRNGGKNWPLVKCVTVRVPKNRLLQHVTLVDLPGTGDRNKSRDEMWKEVIGSCSIVWIVTDINRAASEKEPWEILERTCSLMGNGGQCQQIHFICTKTDLIDKDEKPAADVCAESKEEVSKQFRKLTKVERHFGRDDYFEVFTVSSKEFLKKNRPEQENEIPKLQKFLQNLNDCHSETKNYVSGALGILSLIQGARSREPGKKADVCNELEEKMRRELEKVNRTMDEAHKALEKCLSEGVEESKTTSESVLRSILYPSNLADGRGFHRILKCAVERNGSYKSEKTNIEIDLNKDIASCLTDCIDDGFNKTFPNDGKRGVYRAINAFSLVTELNQKYKDVELQLTFLKTEEETIKTETNKGVQREKKKVYNSVKTTIDEIMKECYERAAECSGPGTLQDMRDIIEAHVRDSNVFERAKDVMLRKLRALKVNSLKTLEEKMQRSIEMSIKTDGDSIPDVTHELVFVEKCYKKLNESSDEETSLI</sequence>
<keyword evidence="1" id="KW-0175">Coiled coil</keyword>
<dbReference type="PANTHER" id="PTHR47308">
    <property type="entry name" value="NUCLEAR GTPASE SLIP-GC"/>
    <property type="match status" value="1"/>
</dbReference>